<dbReference type="Gene3D" id="2.40.50.100">
    <property type="match status" value="1"/>
</dbReference>
<dbReference type="Proteomes" id="UP000055035">
    <property type="component" value="Unassembled WGS sequence"/>
</dbReference>
<proteinExistence type="inferred from homology"/>
<dbReference type="Gene3D" id="1.10.287.470">
    <property type="entry name" value="Helix hairpin bin"/>
    <property type="match status" value="1"/>
</dbReference>
<dbReference type="InterPro" id="IPR058625">
    <property type="entry name" value="MdtA-like_BSH"/>
</dbReference>
<comment type="similarity">
    <text evidence="2">Belongs to the membrane fusion protein (MFP) (TC 8.A.1) family.</text>
</comment>
<dbReference type="InterPro" id="IPR058626">
    <property type="entry name" value="MdtA-like_b-barrel"/>
</dbReference>
<evidence type="ECO:0000256" key="2">
    <source>
        <dbReference type="ARBA" id="ARBA00009477"/>
    </source>
</evidence>
<gene>
    <name evidence="7" type="ORF">Ljor_2589</name>
</gene>
<keyword evidence="3" id="KW-0175">Coiled coil</keyword>
<dbReference type="PANTHER" id="PTHR30158">
    <property type="entry name" value="ACRA/E-RELATED COMPONENT OF DRUG EFFLUX TRANSPORTER"/>
    <property type="match status" value="1"/>
</dbReference>
<evidence type="ECO:0000313" key="8">
    <source>
        <dbReference type="Proteomes" id="UP000055035"/>
    </source>
</evidence>
<sequence length="390" mass="43312">MSMNAERKRSRWLKLGLFAVLVCILLFLLLHHKPTNVTSSLPAPVVIVQKPTALKMAEYVTQTGNLVAYNSVNLVARVEGYLKEIKFKDGSFVEKGQELFVIEPDPYQEKVAEAKAQLEATKAAALYNETEYARQKQMYRQNATSLKNVEKWLAKSEESKAEISKAQANLQVAEVNYSYTRVLAPFHGRIGRHLVDPGNLVGNGKATNLATLEQINPIYAYFNLNELDLIKIRKIAKKRGLKPEDINQIPVYVAMQNERGFPHQGKLDFVNTGLNASTGTMEFRALLPNANFSLLPGLFVQVRIPVTEAIVQLTIPDTAILYDQIGSYVLVADETNHVILKRVVLGSVEHGMRAITKGIDANDHVIIEGLQNAAVGIQVAPQIQQTRGQA</sequence>
<dbReference type="Pfam" id="PF25917">
    <property type="entry name" value="BSH_RND"/>
    <property type="match status" value="1"/>
</dbReference>
<dbReference type="InterPro" id="IPR058627">
    <property type="entry name" value="MdtA-like_C"/>
</dbReference>
<dbReference type="PANTHER" id="PTHR30158:SF24">
    <property type="entry name" value="HLYD FAMILY SECRETION PROTEIN"/>
    <property type="match status" value="1"/>
</dbReference>
<evidence type="ECO:0000259" key="4">
    <source>
        <dbReference type="Pfam" id="PF25917"/>
    </source>
</evidence>
<dbReference type="SUPFAM" id="SSF111369">
    <property type="entry name" value="HlyD-like secretion proteins"/>
    <property type="match status" value="1"/>
</dbReference>
<dbReference type="InterPro" id="IPR006143">
    <property type="entry name" value="RND_pump_MFP"/>
</dbReference>
<reference evidence="7 8" key="1">
    <citation type="submission" date="2015-11" db="EMBL/GenBank/DDBJ databases">
        <title>Genomic analysis of 38 Legionella species identifies large and diverse effector repertoires.</title>
        <authorList>
            <person name="Burstein D."/>
            <person name="Amaro F."/>
            <person name="Zusman T."/>
            <person name="Lifshitz Z."/>
            <person name="Cohen O."/>
            <person name="Gilbert J.A."/>
            <person name="Pupko T."/>
            <person name="Shuman H.A."/>
            <person name="Segal G."/>
        </authorList>
    </citation>
    <scope>NUCLEOTIDE SEQUENCE [LARGE SCALE GENOMIC DNA]</scope>
    <source>
        <strain evidence="7 8">BL-540</strain>
    </source>
</reference>
<evidence type="ECO:0000256" key="3">
    <source>
        <dbReference type="SAM" id="Coils"/>
    </source>
</evidence>
<keyword evidence="8" id="KW-1185">Reference proteome</keyword>
<dbReference type="GO" id="GO:0005886">
    <property type="term" value="C:plasma membrane"/>
    <property type="evidence" value="ECO:0007669"/>
    <property type="project" value="TreeGrafter"/>
</dbReference>
<dbReference type="Pfam" id="PF25967">
    <property type="entry name" value="RND-MFP_C"/>
    <property type="match status" value="1"/>
</dbReference>
<dbReference type="Gene3D" id="2.40.30.170">
    <property type="match status" value="1"/>
</dbReference>
<dbReference type="Pfam" id="PF25944">
    <property type="entry name" value="Beta-barrel_RND"/>
    <property type="match status" value="1"/>
</dbReference>
<protein>
    <submittedName>
        <fullName evidence="7">RND multidrug efflux membrane fusion protein</fullName>
    </submittedName>
</protein>
<evidence type="ECO:0000259" key="6">
    <source>
        <dbReference type="Pfam" id="PF25967"/>
    </source>
</evidence>
<evidence type="ECO:0000259" key="5">
    <source>
        <dbReference type="Pfam" id="PF25944"/>
    </source>
</evidence>
<comment type="caution">
    <text evidence="7">The sequence shown here is derived from an EMBL/GenBank/DDBJ whole genome shotgun (WGS) entry which is preliminary data.</text>
</comment>
<feature type="domain" description="Multidrug resistance protein MdtA-like barrel-sandwich hybrid" evidence="4">
    <location>
        <begin position="71"/>
        <end position="211"/>
    </location>
</feature>
<dbReference type="GO" id="GO:0022857">
    <property type="term" value="F:transmembrane transporter activity"/>
    <property type="evidence" value="ECO:0007669"/>
    <property type="project" value="InterPro"/>
</dbReference>
<comment type="subcellular location">
    <subcellularLocation>
        <location evidence="1">Cell inner membrane</location>
        <topology evidence="1">Lipid-anchor</topology>
    </subcellularLocation>
</comment>
<dbReference type="EMBL" id="LNYJ01000011">
    <property type="protein sequence ID" value="KTD18283.1"/>
    <property type="molecule type" value="Genomic_DNA"/>
</dbReference>
<dbReference type="AlphaFoldDB" id="A0A0W0VDU0"/>
<feature type="domain" description="Multidrug resistance protein MdtA-like beta-barrel" evidence="5">
    <location>
        <begin position="217"/>
        <end position="307"/>
    </location>
</feature>
<feature type="coiled-coil region" evidence="3">
    <location>
        <begin position="149"/>
        <end position="176"/>
    </location>
</feature>
<dbReference type="NCBIfam" id="TIGR01730">
    <property type="entry name" value="RND_mfp"/>
    <property type="match status" value="1"/>
</dbReference>
<dbReference type="GO" id="GO:0030313">
    <property type="term" value="C:cell envelope"/>
    <property type="evidence" value="ECO:0007669"/>
    <property type="project" value="UniProtKB-SubCell"/>
</dbReference>
<dbReference type="GO" id="GO:0046677">
    <property type="term" value="P:response to antibiotic"/>
    <property type="evidence" value="ECO:0007669"/>
    <property type="project" value="TreeGrafter"/>
</dbReference>
<accession>A0A0W0VDU0</accession>
<dbReference type="STRING" id="456.Ljor_2589"/>
<evidence type="ECO:0000313" key="7">
    <source>
        <dbReference type="EMBL" id="KTD18283.1"/>
    </source>
</evidence>
<dbReference type="Gene3D" id="2.40.420.20">
    <property type="match status" value="1"/>
</dbReference>
<organism evidence="7 8">
    <name type="scientific">Legionella jordanis</name>
    <dbReference type="NCBI Taxonomy" id="456"/>
    <lineage>
        <taxon>Bacteria</taxon>
        <taxon>Pseudomonadati</taxon>
        <taxon>Pseudomonadota</taxon>
        <taxon>Gammaproteobacteria</taxon>
        <taxon>Legionellales</taxon>
        <taxon>Legionellaceae</taxon>
        <taxon>Legionella</taxon>
    </lineage>
</organism>
<evidence type="ECO:0000256" key="1">
    <source>
        <dbReference type="ARBA" id="ARBA00004519"/>
    </source>
</evidence>
<name>A0A0W0VDU0_9GAMM</name>
<feature type="domain" description="Multidrug resistance protein MdtA-like C-terminal permuted SH3" evidence="6">
    <location>
        <begin position="313"/>
        <end position="371"/>
    </location>
</feature>
<dbReference type="PATRIC" id="fig|456.5.peg.2781"/>